<accession>A0AAD5MU21</accession>
<evidence type="ECO:0000313" key="1">
    <source>
        <dbReference type="EMBL" id="KAJ1364652.1"/>
    </source>
</evidence>
<reference evidence="1" key="1">
    <citation type="submission" date="2021-06" db="EMBL/GenBank/DDBJ databases">
        <title>Parelaphostrongylus tenuis whole genome reference sequence.</title>
        <authorList>
            <person name="Garwood T.J."/>
            <person name="Larsen P.A."/>
            <person name="Fountain-Jones N.M."/>
            <person name="Garbe J.R."/>
            <person name="Macchietto M.G."/>
            <person name="Kania S.A."/>
            <person name="Gerhold R.W."/>
            <person name="Richards J.E."/>
            <person name="Wolf T.M."/>
        </authorList>
    </citation>
    <scope>NUCLEOTIDE SEQUENCE</scope>
    <source>
        <strain evidence="1">MNPRO001-30</strain>
        <tissue evidence="1">Meninges</tissue>
    </source>
</reference>
<proteinExistence type="predicted"/>
<keyword evidence="2" id="KW-1185">Reference proteome</keyword>
<sequence length="76" mass="9039">MRPTGFQKIWSKEGLTDNLSIGSRNRIYELCGMRRDRRSQERKATTIDIDSHPIIQVYRKTVNVVYRDRLSFQVHT</sequence>
<name>A0AAD5MU21_PARTN</name>
<dbReference type="AlphaFoldDB" id="A0AAD5MU21"/>
<dbReference type="EMBL" id="JAHQIW010005020">
    <property type="protein sequence ID" value="KAJ1364652.1"/>
    <property type="molecule type" value="Genomic_DNA"/>
</dbReference>
<comment type="caution">
    <text evidence="1">The sequence shown here is derived from an EMBL/GenBank/DDBJ whole genome shotgun (WGS) entry which is preliminary data.</text>
</comment>
<dbReference type="Proteomes" id="UP001196413">
    <property type="component" value="Unassembled WGS sequence"/>
</dbReference>
<protein>
    <submittedName>
        <fullName evidence="1">Uncharacterized protein</fullName>
    </submittedName>
</protein>
<gene>
    <name evidence="1" type="ORF">KIN20_024782</name>
</gene>
<organism evidence="1 2">
    <name type="scientific">Parelaphostrongylus tenuis</name>
    <name type="common">Meningeal worm</name>
    <dbReference type="NCBI Taxonomy" id="148309"/>
    <lineage>
        <taxon>Eukaryota</taxon>
        <taxon>Metazoa</taxon>
        <taxon>Ecdysozoa</taxon>
        <taxon>Nematoda</taxon>
        <taxon>Chromadorea</taxon>
        <taxon>Rhabditida</taxon>
        <taxon>Rhabditina</taxon>
        <taxon>Rhabditomorpha</taxon>
        <taxon>Strongyloidea</taxon>
        <taxon>Metastrongylidae</taxon>
        <taxon>Parelaphostrongylus</taxon>
    </lineage>
</organism>
<evidence type="ECO:0000313" key="2">
    <source>
        <dbReference type="Proteomes" id="UP001196413"/>
    </source>
</evidence>